<feature type="transmembrane region" description="Helical" evidence="8">
    <location>
        <begin position="379"/>
        <end position="401"/>
    </location>
</feature>
<feature type="domain" description="Ammonium transporter AmtB-like" evidence="10">
    <location>
        <begin position="41"/>
        <end position="431"/>
    </location>
</feature>
<feature type="transmembrane region" description="Helical" evidence="8">
    <location>
        <begin position="40"/>
        <end position="60"/>
    </location>
</feature>
<dbReference type="Pfam" id="PF00909">
    <property type="entry name" value="Ammonium_transp"/>
    <property type="match status" value="1"/>
</dbReference>
<evidence type="ECO:0000256" key="2">
    <source>
        <dbReference type="ARBA" id="ARBA00005887"/>
    </source>
</evidence>
<gene>
    <name evidence="11" type="ORF">A2Z86_02065</name>
</gene>
<accession>A0A1F5YFJ5</accession>
<dbReference type="SUPFAM" id="SSF111352">
    <property type="entry name" value="Ammonium transporter"/>
    <property type="match status" value="1"/>
</dbReference>
<evidence type="ECO:0000256" key="4">
    <source>
        <dbReference type="ARBA" id="ARBA00022692"/>
    </source>
</evidence>
<keyword evidence="7 8" id="KW-0924">Ammonia transport</keyword>
<feature type="transmembrane region" description="Helical" evidence="8">
    <location>
        <begin position="266"/>
        <end position="286"/>
    </location>
</feature>
<keyword evidence="6 8" id="KW-0472">Membrane</keyword>
<evidence type="ECO:0000256" key="8">
    <source>
        <dbReference type="RuleBase" id="RU362002"/>
    </source>
</evidence>
<evidence type="ECO:0000259" key="10">
    <source>
        <dbReference type="Pfam" id="PF00909"/>
    </source>
</evidence>
<feature type="transmembrane region" description="Helical" evidence="8">
    <location>
        <begin position="229"/>
        <end position="246"/>
    </location>
</feature>
<feature type="transmembrane region" description="Helical" evidence="8">
    <location>
        <begin position="81"/>
        <end position="104"/>
    </location>
</feature>
<sequence length="440" mass="46690">MRNQARSAAWLPVLVMLVPAALFAQEDTITPEALAKGINTVWTLIAGFLVFFMQAGFGMLEAGFTRAKNAANILMKNMMDFTMASLAFWIIGYALMYGVGNGLFGSSYFFLKGVPADTNGIPTQAFWFFQVVFTAAAATIVAGAMAERTRFVSYLIYSFLISAFLYPLVGHWAWGGGWLAQLGFQDFAGSTVVHTVGGWAALVGAIMLGPRIGKFSPDGHPRAIPGHNIPLAALGCLILWFGWFGFNPGSSLSGMNADLIAKVAVNTNMAAASGCVATMLLVWALYGKPDFSMAINGALGGLVAITAPCATVSIMGSILIGALVAPIVVFGVRLLDKLLIDDPVGAVPVHGMCGVWGTLSLGLFHETAGLFYGGGWMQLGVQALGSVTVVLFTIAGMYVIFKILDLTFGLRVTPEEEIRGLDIGEHGMESYAGFQVFLTD</sequence>
<keyword evidence="9" id="KW-0732">Signal</keyword>
<dbReference type="PANTHER" id="PTHR11730">
    <property type="entry name" value="AMMONIUM TRANSPORTER"/>
    <property type="match status" value="1"/>
</dbReference>
<feature type="transmembrane region" description="Helical" evidence="8">
    <location>
        <begin position="154"/>
        <end position="175"/>
    </location>
</feature>
<dbReference type="InterPro" id="IPR018047">
    <property type="entry name" value="Ammonium_transpt_CS"/>
</dbReference>
<name>A0A1F5YFJ5_9BACT</name>
<proteinExistence type="inferred from homology"/>
<dbReference type="InterPro" id="IPR024041">
    <property type="entry name" value="NH4_transpt_AmtB-like_dom"/>
</dbReference>
<feature type="transmembrane region" description="Helical" evidence="8">
    <location>
        <begin position="298"/>
        <end position="329"/>
    </location>
</feature>
<evidence type="ECO:0000313" key="11">
    <source>
        <dbReference type="EMBL" id="OGF98945.1"/>
    </source>
</evidence>
<dbReference type="InterPro" id="IPR029020">
    <property type="entry name" value="Ammonium/urea_transptr"/>
</dbReference>
<dbReference type="Gene3D" id="1.10.3430.10">
    <property type="entry name" value="Ammonium transporter AmtB like domains"/>
    <property type="match status" value="1"/>
</dbReference>
<dbReference type="PROSITE" id="PS01219">
    <property type="entry name" value="AMMONIUM_TRANSP"/>
    <property type="match status" value="1"/>
</dbReference>
<organism evidence="11 12">
    <name type="scientific">Candidatus Glassbacteria bacterium GWA2_58_10</name>
    <dbReference type="NCBI Taxonomy" id="1817865"/>
    <lineage>
        <taxon>Bacteria</taxon>
        <taxon>Candidatus Glassiibacteriota</taxon>
    </lineage>
</organism>
<evidence type="ECO:0000313" key="12">
    <source>
        <dbReference type="Proteomes" id="UP000176992"/>
    </source>
</evidence>
<dbReference type="GO" id="GO:0005886">
    <property type="term" value="C:plasma membrane"/>
    <property type="evidence" value="ECO:0007669"/>
    <property type="project" value="UniProtKB-SubCell"/>
</dbReference>
<dbReference type="GO" id="GO:0008519">
    <property type="term" value="F:ammonium channel activity"/>
    <property type="evidence" value="ECO:0007669"/>
    <property type="project" value="InterPro"/>
</dbReference>
<keyword evidence="3 8" id="KW-0813">Transport</keyword>
<evidence type="ECO:0000256" key="6">
    <source>
        <dbReference type="ARBA" id="ARBA00023136"/>
    </source>
</evidence>
<dbReference type="AlphaFoldDB" id="A0A1F5YFJ5"/>
<dbReference type="InterPro" id="IPR001905">
    <property type="entry name" value="Ammonium_transpt"/>
</dbReference>
<keyword evidence="5 8" id="KW-1133">Transmembrane helix</keyword>
<dbReference type="EMBL" id="MFIV01000054">
    <property type="protein sequence ID" value="OGF98945.1"/>
    <property type="molecule type" value="Genomic_DNA"/>
</dbReference>
<dbReference type="FunFam" id="1.10.3430.10:FF:000008">
    <property type="entry name" value="Ammonium transporter"/>
    <property type="match status" value="1"/>
</dbReference>
<keyword evidence="4 8" id="KW-0812">Transmembrane</keyword>
<protein>
    <recommendedName>
        <fullName evidence="8">Ammonium transporter</fullName>
    </recommendedName>
</protein>
<comment type="subcellular location">
    <subcellularLocation>
        <location evidence="8">Cell membrane</location>
        <topology evidence="8">Multi-pass membrane protein</topology>
    </subcellularLocation>
    <subcellularLocation>
        <location evidence="1">Membrane</location>
        <topology evidence="1">Multi-pass membrane protein</topology>
    </subcellularLocation>
</comment>
<comment type="caution">
    <text evidence="11">The sequence shown here is derived from an EMBL/GenBank/DDBJ whole genome shotgun (WGS) entry which is preliminary data.</text>
</comment>
<evidence type="ECO:0000256" key="9">
    <source>
        <dbReference type="SAM" id="SignalP"/>
    </source>
</evidence>
<feature type="transmembrane region" description="Helical" evidence="8">
    <location>
        <begin position="124"/>
        <end position="142"/>
    </location>
</feature>
<feature type="signal peptide" evidence="9">
    <location>
        <begin position="1"/>
        <end position="24"/>
    </location>
</feature>
<feature type="chain" id="PRO_5009522424" description="Ammonium transporter" evidence="9">
    <location>
        <begin position="25"/>
        <end position="440"/>
    </location>
</feature>
<dbReference type="PANTHER" id="PTHR11730:SF89">
    <property type="entry name" value="AMMONIUM TRANSPORTER SLL0108-RELATED"/>
    <property type="match status" value="1"/>
</dbReference>
<reference evidence="11 12" key="1">
    <citation type="journal article" date="2016" name="Nat. Commun.">
        <title>Thousands of microbial genomes shed light on interconnected biogeochemical processes in an aquifer system.</title>
        <authorList>
            <person name="Anantharaman K."/>
            <person name="Brown C.T."/>
            <person name="Hug L.A."/>
            <person name="Sharon I."/>
            <person name="Castelle C.J."/>
            <person name="Probst A.J."/>
            <person name="Thomas B.C."/>
            <person name="Singh A."/>
            <person name="Wilkins M.J."/>
            <person name="Karaoz U."/>
            <person name="Brodie E.L."/>
            <person name="Williams K.H."/>
            <person name="Hubbard S.S."/>
            <person name="Banfield J.F."/>
        </authorList>
    </citation>
    <scope>NUCLEOTIDE SEQUENCE [LARGE SCALE GENOMIC DNA]</scope>
</reference>
<evidence type="ECO:0000256" key="3">
    <source>
        <dbReference type="ARBA" id="ARBA00022448"/>
    </source>
</evidence>
<evidence type="ECO:0000256" key="1">
    <source>
        <dbReference type="ARBA" id="ARBA00004141"/>
    </source>
</evidence>
<evidence type="ECO:0000256" key="5">
    <source>
        <dbReference type="ARBA" id="ARBA00022989"/>
    </source>
</evidence>
<evidence type="ECO:0000256" key="7">
    <source>
        <dbReference type="ARBA" id="ARBA00023177"/>
    </source>
</evidence>
<dbReference type="GO" id="GO:0097272">
    <property type="term" value="P:ammonium homeostasis"/>
    <property type="evidence" value="ECO:0007669"/>
    <property type="project" value="TreeGrafter"/>
</dbReference>
<comment type="caution">
    <text evidence="8">Lacks conserved residue(s) required for the propagation of feature annotation.</text>
</comment>
<dbReference type="NCBIfam" id="TIGR00836">
    <property type="entry name" value="amt"/>
    <property type="match status" value="1"/>
</dbReference>
<comment type="similarity">
    <text evidence="2 8">Belongs to the ammonia transporter channel (TC 1.A.11.2) family.</text>
</comment>
<dbReference type="Proteomes" id="UP000176992">
    <property type="component" value="Unassembled WGS sequence"/>
</dbReference>
<feature type="transmembrane region" description="Helical" evidence="8">
    <location>
        <begin position="187"/>
        <end position="208"/>
    </location>
</feature>